<dbReference type="InterPro" id="IPR053491">
    <property type="entry name" value="Isoprenyl_diphosphate_synthase"/>
</dbReference>
<organism evidence="7 8">
    <name type="scientific">Methanobrevibacter arboriphilus JCM 13429 = DSM 1125</name>
    <dbReference type="NCBI Taxonomy" id="1300164"/>
    <lineage>
        <taxon>Archaea</taxon>
        <taxon>Methanobacteriati</taxon>
        <taxon>Methanobacteriota</taxon>
        <taxon>Methanomada group</taxon>
        <taxon>Methanobacteria</taxon>
        <taxon>Methanobacteriales</taxon>
        <taxon>Methanobacteriaceae</taxon>
        <taxon>Methanobrevibacter</taxon>
    </lineage>
</organism>
<comment type="similarity">
    <text evidence="2 6">Belongs to the FPP/GGPP synthase family.</text>
</comment>
<dbReference type="PANTHER" id="PTHR12001">
    <property type="entry name" value="GERANYLGERANYL PYROPHOSPHATE SYNTHASE"/>
    <property type="match status" value="1"/>
</dbReference>
<dbReference type="GO" id="GO:0004337">
    <property type="term" value="F:(2E,6E)-farnesyl diphosphate synthase activity"/>
    <property type="evidence" value="ECO:0007669"/>
    <property type="project" value="UniProtKB-EC"/>
</dbReference>
<dbReference type="SFLD" id="SFLDG01017">
    <property type="entry name" value="Polyprenyl_Transferase_Like"/>
    <property type="match status" value="1"/>
</dbReference>
<proteinExistence type="inferred from homology"/>
<dbReference type="SUPFAM" id="SSF48576">
    <property type="entry name" value="Terpenoid synthases"/>
    <property type="match status" value="1"/>
</dbReference>
<protein>
    <submittedName>
        <fullName evidence="7">Farnesyl-diphosphate synthase</fullName>
        <ecNumber evidence="7">2.5.1.10</ecNumber>
    </submittedName>
</protein>
<name>A0A1V6N373_METAZ</name>
<dbReference type="PANTHER" id="PTHR12001:SF85">
    <property type="entry name" value="SHORT CHAIN ISOPRENYL DIPHOSPHATE SYNTHASE"/>
    <property type="match status" value="1"/>
</dbReference>
<keyword evidence="5" id="KW-0460">Magnesium</keyword>
<accession>A0A1V6N373</accession>
<evidence type="ECO:0000256" key="1">
    <source>
        <dbReference type="ARBA" id="ARBA00001946"/>
    </source>
</evidence>
<dbReference type="OrthoDB" id="26738at2157"/>
<sequence length="345" mass="37774">MSNINEDVGKVLGQYSKDIHKEIGNTLSNIGPEDLREASIYLTEAGGKMLRPALTVLICEAVGGTFSSCIKAAAAIELIHTFSLIHDDIMDKDDMRRGKPSVHKVWGEPVAILAGDTLFSKAYELVINSKNEIDSSNPEECLNRVNRTLSTVADACVKICEGQAQDMGFEGNFDVSEEEYMEMIFKKTAALIAAATESGAIMGGANEKIVSDMYDYGKLIGLAFQIQDDYLDLVSDEDSLGKPVGSDIAEGKMTIIVVNALNRANPEDKKRILEILRMGNESGNCDQVYVDEAISLFEKYGSIQYAQNIALANVKKAKQLLEILPESEAKHTLSLVADFVLYRQN</sequence>
<dbReference type="NCBIfam" id="NF040698">
    <property type="entry name" value="IdsA_Meth"/>
    <property type="match status" value="1"/>
</dbReference>
<dbReference type="InterPro" id="IPR008949">
    <property type="entry name" value="Isoprenoid_synthase_dom_sf"/>
</dbReference>
<dbReference type="SFLD" id="SFLDS00005">
    <property type="entry name" value="Isoprenoid_Synthase_Type_I"/>
    <property type="match status" value="1"/>
</dbReference>
<reference evidence="7 8" key="1">
    <citation type="submission" date="2014-12" db="EMBL/GenBank/DDBJ databases">
        <title>Genome sequence of Methanobrevibacter arboriphilicus DH1, DSM1125.</title>
        <authorList>
            <person name="Poehlein A."/>
            <person name="Thauer R.K."/>
            <person name="Seedorf H."/>
            <person name="Daniel R."/>
        </authorList>
    </citation>
    <scope>NUCLEOTIDE SEQUENCE [LARGE SCALE GENOMIC DNA]</scope>
    <source>
        <strain evidence="7 8">DH1</strain>
    </source>
</reference>
<dbReference type="RefSeq" id="WP_080460106.1">
    <property type="nucleotide sequence ID" value="NZ_JXMW01000006.1"/>
</dbReference>
<dbReference type="Pfam" id="PF00348">
    <property type="entry name" value="polyprenyl_synt"/>
    <property type="match status" value="1"/>
</dbReference>
<dbReference type="PROSITE" id="PS00444">
    <property type="entry name" value="POLYPRENYL_SYNTHASE_2"/>
    <property type="match status" value="1"/>
</dbReference>
<dbReference type="EC" id="2.5.1.10" evidence="7"/>
<dbReference type="AlphaFoldDB" id="A0A1V6N373"/>
<evidence type="ECO:0000256" key="2">
    <source>
        <dbReference type="ARBA" id="ARBA00006706"/>
    </source>
</evidence>
<dbReference type="PROSITE" id="PS00723">
    <property type="entry name" value="POLYPRENYL_SYNTHASE_1"/>
    <property type="match status" value="1"/>
</dbReference>
<dbReference type="GO" id="GO:0008299">
    <property type="term" value="P:isoprenoid biosynthetic process"/>
    <property type="evidence" value="ECO:0007669"/>
    <property type="project" value="InterPro"/>
</dbReference>
<dbReference type="InterPro" id="IPR000092">
    <property type="entry name" value="Polyprenyl_synt"/>
</dbReference>
<dbReference type="GO" id="GO:0046872">
    <property type="term" value="F:metal ion binding"/>
    <property type="evidence" value="ECO:0007669"/>
    <property type="project" value="UniProtKB-KW"/>
</dbReference>
<dbReference type="Gene3D" id="1.10.600.10">
    <property type="entry name" value="Farnesyl Diphosphate Synthase"/>
    <property type="match status" value="1"/>
</dbReference>
<evidence type="ECO:0000313" key="7">
    <source>
        <dbReference type="EMBL" id="OQD59052.1"/>
    </source>
</evidence>
<dbReference type="Proteomes" id="UP000191661">
    <property type="component" value="Unassembled WGS sequence"/>
</dbReference>
<comment type="caution">
    <text evidence="7">The sequence shown here is derived from an EMBL/GenBank/DDBJ whole genome shotgun (WGS) entry which is preliminary data.</text>
</comment>
<evidence type="ECO:0000256" key="5">
    <source>
        <dbReference type="ARBA" id="ARBA00022842"/>
    </source>
</evidence>
<evidence type="ECO:0000256" key="6">
    <source>
        <dbReference type="RuleBase" id="RU004466"/>
    </source>
</evidence>
<keyword evidence="4" id="KW-0479">Metal-binding</keyword>
<evidence type="ECO:0000313" key="8">
    <source>
        <dbReference type="Proteomes" id="UP000191661"/>
    </source>
</evidence>
<keyword evidence="3 6" id="KW-0808">Transferase</keyword>
<gene>
    <name evidence="7" type="primary">idsA</name>
    <name evidence="7" type="ORF">MBBAR_6c01620</name>
</gene>
<keyword evidence="8" id="KW-1185">Reference proteome</keyword>
<dbReference type="EMBL" id="JXMW01000006">
    <property type="protein sequence ID" value="OQD59052.1"/>
    <property type="molecule type" value="Genomic_DNA"/>
</dbReference>
<dbReference type="InterPro" id="IPR033749">
    <property type="entry name" value="Polyprenyl_synt_CS"/>
</dbReference>
<dbReference type="CDD" id="cd00685">
    <property type="entry name" value="Trans_IPPS_HT"/>
    <property type="match status" value="1"/>
</dbReference>
<comment type="cofactor">
    <cofactor evidence="1">
        <name>Mg(2+)</name>
        <dbReference type="ChEBI" id="CHEBI:18420"/>
    </cofactor>
</comment>
<evidence type="ECO:0000256" key="4">
    <source>
        <dbReference type="ARBA" id="ARBA00022723"/>
    </source>
</evidence>
<evidence type="ECO:0000256" key="3">
    <source>
        <dbReference type="ARBA" id="ARBA00022679"/>
    </source>
</evidence>